<sequence>MQQCPSPSQQCPPSSPCPMPTCPPPPKVNQRLEFRLDKQGQIVDKCIPIGSPSILNISRDASCPMENTIKITYCGMGTEKGATKEEKPSQGEKPLEDKKPSGPKKSAESSAAEDKASKTPSTTSEKSVEVEVNMALGPYLEKSEESLERIIGIRSSNIGLPVGPSSTEKIVSEVPEPLVIRPLVRAPMEVKPADDSKLPSLLKKPTTKFIQRQMVDKRALSNHTVKETRLLPKKPIHRVIGLHREEFLQSTVSLFEKVIYL</sequence>
<feature type="compositionally biased region" description="Low complexity" evidence="1">
    <location>
        <begin position="1"/>
        <end position="12"/>
    </location>
</feature>
<name>A0ABN7ALG3_9HEMI</name>
<evidence type="ECO:0000256" key="1">
    <source>
        <dbReference type="SAM" id="MobiDB-lite"/>
    </source>
</evidence>
<accession>A0ABN7ALG3</accession>
<protein>
    <submittedName>
        <fullName evidence="2">Uncharacterized protein</fullName>
    </submittedName>
</protein>
<dbReference type="Proteomes" id="UP001307889">
    <property type="component" value="Chromosome 3"/>
</dbReference>
<dbReference type="EMBL" id="AP028911">
    <property type="protein sequence ID" value="BES91741.1"/>
    <property type="molecule type" value="Genomic_DNA"/>
</dbReference>
<proteinExistence type="predicted"/>
<reference evidence="2 3" key="1">
    <citation type="submission" date="2023-09" db="EMBL/GenBank/DDBJ databases">
        <title>Nesidiocoris tenuis whole genome shotgun sequence.</title>
        <authorList>
            <person name="Shibata T."/>
            <person name="Shimoda M."/>
            <person name="Kobayashi T."/>
            <person name="Uehara T."/>
        </authorList>
    </citation>
    <scope>NUCLEOTIDE SEQUENCE [LARGE SCALE GENOMIC DNA]</scope>
    <source>
        <strain evidence="2 3">Japan</strain>
    </source>
</reference>
<feature type="compositionally biased region" description="Pro residues" evidence="1">
    <location>
        <begin position="13"/>
        <end position="27"/>
    </location>
</feature>
<keyword evidence="3" id="KW-1185">Reference proteome</keyword>
<feature type="region of interest" description="Disordered" evidence="1">
    <location>
        <begin position="80"/>
        <end position="129"/>
    </location>
</feature>
<feature type="compositionally biased region" description="Basic and acidic residues" evidence="1">
    <location>
        <begin position="81"/>
        <end position="100"/>
    </location>
</feature>
<gene>
    <name evidence="2" type="ORF">NTJ_04549</name>
</gene>
<evidence type="ECO:0000313" key="3">
    <source>
        <dbReference type="Proteomes" id="UP001307889"/>
    </source>
</evidence>
<feature type="region of interest" description="Disordered" evidence="1">
    <location>
        <begin position="1"/>
        <end position="28"/>
    </location>
</feature>
<organism evidence="2 3">
    <name type="scientific">Nesidiocoris tenuis</name>
    <dbReference type="NCBI Taxonomy" id="355587"/>
    <lineage>
        <taxon>Eukaryota</taxon>
        <taxon>Metazoa</taxon>
        <taxon>Ecdysozoa</taxon>
        <taxon>Arthropoda</taxon>
        <taxon>Hexapoda</taxon>
        <taxon>Insecta</taxon>
        <taxon>Pterygota</taxon>
        <taxon>Neoptera</taxon>
        <taxon>Paraneoptera</taxon>
        <taxon>Hemiptera</taxon>
        <taxon>Heteroptera</taxon>
        <taxon>Panheteroptera</taxon>
        <taxon>Cimicomorpha</taxon>
        <taxon>Miridae</taxon>
        <taxon>Dicyphina</taxon>
        <taxon>Nesidiocoris</taxon>
    </lineage>
</organism>
<evidence type="ECO:0000313" key="2">
    <source>
        <dbReference type="EMBL" id="BES91741.1"/>
    </source>
</evidence>